<dbReference type="InterPro" id="IPR026365">
    <property type="entry name" value="BcepMu_gp16"/>
</dbReference>
<evidence type="ECO:0000313" key="3">
    <source>
        <dbReference type="Proteomes" id="UP000267521"/>
    </source>
</evidence>
<dbReference type="EMBL" id="RDQM01000014">
    <property type="protein sequence ID" value="RMW96011.1"/>
    <property type="molecule type" value="Genomic_DNA"/>
</dbReference>
<keyword evidence="2" id="KW-0238">DNA-binding</keyword>
<dbReference type="GO" id="GO:0003677">
    <property type="term" value="F:DNA binding"/>
    <property type="evidence" value="ECO:0007669"/>
    <property type="project" value="UniProtKB-KW"/>
</dbReference>
<name>A0A3M6Q0N8_9BURK</name>
<evidence type="ECO:0000256" key="1">
    <source>
        <dbReference type="SAM" id="MobiDB-lite"/>
    </source>
</evidence>
<comment type="caution">
    <text evidence="2">The sequence shown here is derived from an EMBL/GenBank/DDBJ whole genome shotgun (WGS) entry which is preliminary data.</text>
</comment>
<evidence type="ECO:0000313" key="2">
    <source>
        <dbReference type="EMBL" id="RMW96011.1"/>
    </source>
</evidence>
<reference evidence="2 3" key="1">
    <citation type="submission" date="2018-10" db="EMBL/GenBank/DDBJ databases">
        <title>Comamonadaceae CDC group NO-1 genome sequencing and assembly.</title>
        <authorList>
            <person name="Bernier A.-M."/>
            <person name="Bernard K."/>
        </authorList>
    </citation>
    <scope>NUCLEOTIDE SEQUENCE [LARGE SCALE GENOMIC DNA]</scope>
    <source>
        <strain evidence="2 3">NML970147</strain>
    </source>
</reference>
<protein>
    <submittedName>
        <fullName evidence="2">DNA-binding protein</fullName>
    </submittedName>
</protein>
<accession>A0A3M6Q0N8</accession>
<sequence>MKKLRTSAQARQWLSEQGITVTQWARDHGFSTSLVFEVLYGRKRCLRGKSHNIAVLLGMKHGQLTDKPARVSPAQRQQEERAAA</sequence>
<organism evidence="2 3">
    <name type="scientific">Allofranklinella schreckenbergeri</name>
    <dbReference type="NCBI Taxonomy" id="1076744"/>
    <lineage>
        <taxon>Bacteria</taxon>
        <taxon>Pseudomonadati</taxon>
        <taxon>Pseudomonadota</taxon>
        <taxon>Betaproteobacteria</taxon>
        <taxon>Burkholderiales</taxon>
        <taxon>Comamonadaceae</taxon>
        <taxon>Allofranklinella</taxon>
    </lineage>
</organism>
<proteinExistence type="predicted"/>
<dbReference type="Proteomes" id="UP000267521">
    <property type="component" value="Unassembled WGS sequence"/>
</dbReference>
<dbReference type="AlphaFoldDB" id="A0A3M6Q0N8"/>
<dbReference type="NCBIfam" id="TIGR04111">
    <property type="entry name" value="BcepMu_gp16"/>
    <property type="match status" value="1"/>
</dbReference>
<gene>
    <name evidence="2" type="ORF">EBQ26_10410</name>
</gene>
<dbReference type="RefSeq" id="WP_122238956.1">
    <property type="nucleotide sequence ID" value="NZ_RDQM01000014.1"/>
</dbReference>
<feature type="region of interest" description="Disordered" evidence="1">
    <location>
        <begin position="65"/>
        <end position="84"/>
    </location>
</feature>